<keyword evidence="3" id="KW-0805">Transcription regulation</keyword>
<name>A0A1I7SDS9_BURXY</name>
<dbReference type="PRINTS" id="PR00503">
    <property type="entry name" value="BROMODOMAIN"/>
</dbReference>
<dbReference type="GO" id="GO:0016251">
    <property type="term" value="F:RNA polymerase II general transcription initiation factor activity"/>
    <property type="evidence" value="ECO:0007669"/>
    <property type="project" value="InterPro"/>
</dbReference>
<dbReference type="InterPro" id="IPR022591">
    <property type="entry name" value="TAF1_HAT_dom"/>
</dbReference>
<organism evidence="10 11">
    <name type="scientific">Bursaphelenchus xylophilus</name>
    <name type="common">Pinewood nematode worm</name>
    <name type="synonym">Aphelenchoides xylophilus</name>
    <dbReference type="NCBI Taxonomy" id="6326"/>
    <lineage>
        <taxon>Eukaryota</taxon>
        <taxon>Metazoa</taxon>
        <taxon>Ecdysozoa</taxon>
        <taxon>Nematoda</taxon>
        <taxon>Chromadorea</taxon>
        <taxon>Rhabditida</taxon>
        <taxon>Tylenchina</taxon>
        <taxon>Tylenchomorpha</taxon>
        <taxon>Aphelenchoidea</taxon>
        <taxon>Aphelenchoididae</taxon>
        <taxon>Bursaphelenchus</taxon>
    </lineage>
</organism>
<dbReference type="GO" id="GO:0051123">
    <property type="term" value="P:RNA polymerase II preinitiation complex assembly"/>
    <property type="evidence" value="ECO:0007669"/>
    <property type="project" value="TreeGrafter"/>
</dbReference>
<dbReference type="GO" id="GO:0005669">
    <property type="term" value="C:transcription factor TFIID complex"/>
    <property type="evidence" value="ECO:0007669"/>
    <property type="project" value="InterPro"/>
</dbReference>
<dbReference type="WBParaSite" id="BXY_1118700.1">
    <property type="protein sequence ID" value="BXY_1118700.1"/>
    <property type="gene ID" value="BXY_1118700"/>
</dbReference>
<proteinExistence type="inferred from homology"/>
<feature type="region of interest" description="Disordered" evidence="8">
    <location>
        <begin position="1540"/>
        <end position="1628"/>
    </location>
</feature>
<accession>A0A1I7SDS9</accession>
<dbReference type="FunFam" id="1.20.920.10:FF:000066">
    <property type="entry name" value="Transcription initiation factor TFIID subunit 1"/>
    <property type="match status" value="1"/>
</dbReference>
<feature type="compositionally biased region" description="Acidic residues" evidence="8">
    <location>
        <begin position="21"/>
        <end position="32"/>
    </location>
</feature>
<dbReference type="Gene3D" id="1.20.920.10">
    <property type="entry name" value="Bromodomain-like"/>
    <property type="match status" value="2"/>
</dbReference>
<feature type="domain" description="Bromo" evidence="9">
    <location>
        <begin position="1438"/>
        <end position="1508"/>
    </location>
</feature>
<reference evidence="11" key="1">
    <citation type="submission" date="2016-11" db="UniProtKB">
        <authorList>
            <consortium name="WormBaseParasite"/>
        </authorList>
    </citation>
    <scope>IDENTIFICATION</scope>
</reference>
<evidence type="ECO:0000259" key="9">
    <source>
        <dbReference type="PROSITE" id="PS50014"/>
    </source>
</evidence>
<feature type="region of interest" description="Disordered" evidence="8">
    <location>
        <begin position="1"/>
        <end position="32"/>
    </location>
</feature>
<dbReference type="PANTHER" id="PTHR13900:SF0">
    <property type="entry name" value="TRANSCRIPTION INITIATION FACTOR TFIID SUBUNIT 1"/>
    <property type="match status" value="1"/>
</dbReference>
<protein>
    <submittedName>
        <fullName evidence="11">DUF3591 domain-containing protein</fullName>
    </submittedName>
</protein>
<feature type="region of interest" description="Disordered" evidence="8">
    <location>
        <begin position="1007"/>
        <end position="1031"/>
    </location>
</feature>
<dbReference type="SMART" id="SM00297">
    <property type="entry name" value="BROMO"/>
    <property type="match status" value="2"/>
</dbReference>
<feature type="region of interest" description="Disordered" evidence="8">
    <location>
        <begin position="1251"/>
        <end position="1274"/>
    </location>
</feature>
<comment type="similarity">
    <text evidence="2">Belongs to the TAF1 family.</text>
</comment>
<evidence type="ECO:0000256" key="6">
    <source>
        <dbReference type="ARBA" id="ARBA00023242"/>
    </source>
</evidence>
<dbReference type="Pfam" id="PF12157">
    <property type="entry name" value="DUF3591"/>
    <property type="match status" value="1"/>
</dbReference>
<dbReference type="GO" id="GO:0017025">
    <property type="term" value="F:TBP-class protein binding"/>
    <property type="evidence" value="ECO:0007669"/>
    <property type="project" value="InterPro"/>
</dbReference>
<dbReference type="GO" id="GO:0004402">
    <property type="term" value="F:histone acetyltransferase activity"/>
    <property type="evidence" value="ECO:0007669"/>
    <property type="project" value="InterPro"/>
</dbReference>
<dbReference type="InterPro" id="IPR036427">
    <property type="entry name" value="Bromodomain-like_sf"/>
</dbReference>
<dbReference type="eggNOG" id="KOG0008">
    <property type="taxonomic scope" value="Eukaryota"/>
</dbReference>
<dbReference type="PROSITE" id="PS50014">
    <property type="entry name" value="BROMODOMAIN_2"/>
    <property type="match status" value="2"/>
</dbReference>
<dbReference type="InterPro" id="IPR040240">
    <property type="entry name" value="TAF1"/>
</dbReference>
<feature type="compositionally biased region" description="Polar residues" evidence="8">
    <location>
        <begin position="1584"/>
        <end position="1605"/>
    </location>
</feature>
<evidence type="ECO:0000256" key="4">
    <source>
        <dbReference type="ARBA" id="ARBA00023117"/>
    </source>
</evidence>
<feature type="region of interest" description="Disordered" evidence="8">
    <location>
        <begin position="374"/>
        <end position="393"/>
    </location>
</feature>
<keyword evidence="4 7" id="KW-0103">Bromodomain</keyword>
<dbReference type="InterPro" id="IPR041670">
    <property type="entry name" value="Znf-CCHC_6"/>
</dbReference>
<evidence type="ECO:0000256" key="5">
    <source>
        <dbReference type="ARBA" id="ARBA00023163"/>
    </source>
</evidence>
<feature type="domain" description="Bromo" evidence="9">
    <location>
        <begin position="1316"/>
        <end position="1386"/>
    </location>
</feature>
<evidence type="ECO:0000256" key="3">
    <source>
        <dbReference type="ARBA" id="ARBA00023015"/>
    </source>
</evidence>
<dbReference type="InterPro" id="IPR018359">
    <property type="entry name" value="Bromodomain_CS"/>
</dbReference>
<feature type="compositionally biased region" description="Acidic residues" evidence="8">
    <location>
        <begin position="948"/>
        <end position="963"/>
    </location>
</feature>
<dbReference type="InterPro" id="IPR001487">
    <property type="entry name" value="Bromodomain"/>
</dbReference>
<keyword evidence="6" id="KW-0539">Nucleus</keyword>
<feature type="region of interest" description="Disordered" evidence="8">
    <location>
        <begin position="1109"/>
        <end position="1156"/>
    </location>
</feature>
<evidence type="ECO:0000256" key="1">
    <source>
        <dbReference type="ARBA" id="ARBA00004123"/>
    </source>
</evidence>
<keyword evidence="5" id="KW-0804">Transcription</keyword>
<comment type="subcellular location">
    <subcellularLocation>
        <location evidence="1">Nucleus</location>
    </subcellularLocation>
</comment>
<feature type="compositionally biased region" description="Polar residues" evidence="8">
    <location>
        <begin position="8"/>
        <end position="20"/>
    </location>
</feature>
<evidence type="ECO:0000256" key="7">
    <source>
        <dbReference type="PROSITE-ProRule" id="PRU00035"/>
    </source>
</evidence>
<evidence type="ECO:0000313" key="10">
    <source>
        <dbReference type="Proteomes" id="UP000095284"/>
    </source>
</evidence>
<feature type="region of interest" description="Disordered" evidence="8">
    <location>
        <begin position="945"/>
        <end position="964"/>
    </location>
</feature>
<evidence type="ECO:0000313" key="11">
    <source>
        <dbReference type="WBParaSite" id="BXY_1118700.1"/>
    </source>
</evidence>
<evidence type="ECO:0000256" key="2">
    <source>
        <dbReference type="ARBA" id="ARBA00009064"/>
    </source>
</evidence>
<dbReference type="PROSITE" id="PS00633">
    <property type="entry name" value="BROMODOMAIN_1"/>
    <property type="match status" value="1"/>
</dbReference>
<dbReference type="PANTHER" id="PTHR13900">
    <property type="entry name" value="TRANSCRIPTION INITIATION FACTOR TFIID"/>
    <property type="match status" value="1"/>
</dbReference>
<feature type="region of interest" description="Disordered" evidence="8">
    <location>
        <begin position="971"/>
        <end position="995"/>
    </location>
</feature>
<feature type="compositionally biased region" description="Basic and acidic residues" evidence="8">
    <location>
        <begin position="378"/>
        <end position="393"/>
    </location>
</feature>
<dbReference type="Proteomes" id="UP000095284">
    <property type="component" value="Unplaced"/>
</dbReference>
<dbReference type="Pfam" id="PF00439">
    <property type="entry name" value="Bromodomain"/>
    <property type="match status" value="2"/>
</dbReference>
<sequence length="1628" mass="187153">MAEPLGSSKFTAYENSGNNELQEENGDEQTESLEEMVLDLIDEENVHGNGYERRSDDENFVIEDPKYDDFELETPPHDTKLSSFVPPNRRADAPLCGILADEHQHIDPRLYSADFRFDAPLRFSRVFGVNPKTLSQNLIWWPSKTFKKKTEQRPASPLSFPKKKDCVIDQTQLLLDPELEKKLNKKGKTGEEDDETPAWRFGPAQIWYDRMGVPEKPKKFDYGFKVQKGNKKPYNLFEIPDENLLPVNFTRWEDDIIMDISQKGPTDFKMDQVPKYGWVSTVNTRTHKLYRSCWSDEFSPKTLDELQQKVKPEVEDVFGPDTSRSMFPLVSEEVEYTAWENDIIIDPDNMPIVFEPKTLTVMYDEDPMVYGMPEDVPSDDRKEDRHVDKRDQQFTKKSKMILGQVQRRQKQEEEEQLESTIAQIADKDPFNMSNDDYYFPKNTQRSMNGANIQHSIPAQNIHRAFFPTNLNSFKLRHLHRMPVMKKVMRDMLNQPLPVHNLVRHIRKADEQRRKQKMAEGGGDIFYMRTLNDLSGRDGKLLLIEYSEEHPPLLSQPGMASKIRNYYRRKTQKETEPTLEFGESAFAMNAQFLGNLAPGQCLQAIENNMYRAPIYQHRPAHTDFLLIRNKYGLFLRECPSLFVAGQECPSFEVPSPNSKKASVFVRDFLLAFIYRLFWASDQQPRRLKMDDIKNAFPHYAESSVRKRLKQCSDFKRLGAGTEQNYWVVRDDFRLPSKEEVLSMVTPEMCCAQYSMMSAEQRLKDAGYGEKYFFTPENDDDSDDQVTIEDEIKCAPWNTSRAFIAATKGKCLLDQTGVADPTGCGQGFSYVRVSAKPQKEDVPQIPKRLVTGTNADLRKLPLKEAKEICRSYGVKEEEINSLSRWEIIDVIRTLSTQAAKARSDFSGAGMSRFARGNMKINFADMQDKYKKYCQNVFDLQNQALSCEDPVSTDEGSDNEDSDNEDMASRLEKILDGNEKTALPKTMRHQAEMEDEEKERLALQKLIKGTSNKASEKPPQKPEVSQTQPGPSVPRKLKIYRTVKSSEGVESTRVEVINNPHVIDAYLRVRHNHDLAWIKVYAEMDEQYKEERRKEKRRLQDQLRRIRRNELRQKMHTQIGRPPKKKPEKEKKPVPIKPSLQKMRCSACGGNGHMKTNKNCPLYGKDNKAEKTVGDLLNASSQSVDLEDLSLASGELFELEGTRLKVSTKFFKHAEQQDKMPLKLRIPRHLTQGQMTNSPENLKSLDLIEEESLAGPSSRIDLPSPASTVASQSTKRSRRKLNLDDTDYLMGPQKSVHRRRADPRVSMSSLLLDVFNEIKGLEGVDPLMQPVNPKLVKDYYDIIANPIDLQKIRKKINDNRYELRRQFMTDLVLLLDNAKKYNGPVHPITSAANRVFELACRRIADHEHRLIELEKAINPLLDDNDMVGFSYILGDIVQSCKNLPKSAAFHTKVDTKKLPNYLERVQRPMDLGTIEQLVKEKTYKNIDTFLTDVKQIYDNSAIFNGPESPYTLKAKDIYEHAKALIMEKEVHLLELQGRIAQTEAKESNSISDIDDDATRDSFIQPMDDSQCPPMFPDEESMDAWSNLDLSNSKMNQEGQLNADLQLSDTDSEDEGGALAKRMRVDDDLDTL</sequence>
<dbReference type="SUPFAM" id="SSF47370">
    <property type="entry name" value="Bromodomain"/>
    <property type="match status" value="2"/>
</dbReference>
<feature type="compositionally biased region" description="Polar residues" evidence="8">
    <location>
        <begin position="1262"/>
        <end position="1271"/>
    </location>
</feature>
<dbReference type="Pfam" id="PF15288">
    <property type="entry name" value="zf-CCHC_6"/>
    <property type="match status" value="1"/>
</dbReference>
<evidence type="ECO:0000256" key="8">
    <source>
        <dbReference type="SAM" id="MobiDB-lite"/>
    </source>
</evidence>